<evidence type="ECO:0000256" key="4">
    <source>
        <dbReference type="ARBA" id="ARBA00022532"/>
    </source>
</evidence>
<feature type="binding site" evidence="10">
    <location>
        <position position="34"/>
    </location>
    <ligand>
        <name>NAD(+)</name>
        <dbReference type="ChEBI" id="CHEBI:57540"/>
    </ligand>
</feature>
<feature type="binding site" evidence="10">
    <location>
        <begin position="118"/>
        <end position="120"/>
    </location>
    <ligand>
        <name>NAD(+)</name>
        <dbReference type="ChEBI" id="CHEBI:57540"/>
    </ligand>
</feature>
<feature type="binding site" evidence="9">
    <location>
        <position position="82"/>
    </location>
    <ligand>
        <name>substrate</name>
    </ligand>
</feature>
<feature type="binding site" evidence="10">
    <location>
        <position position="95"/>
    </location>
    <ligand>
        <name>NAD(+)</name>
        <dbReference type="ChEBI" id="CHEBI:57540"/>
    </ligand>
</feature>
<feature type="domain" description="Lactate/malate dehydrogenase C-terminal" evidence="14">
    <location>
        <begin position="148"/>
        <end position="335"/>
    </location>
</feature>
<dbReference type="EMBL" id="MU006564">
    <property type="protein sequence ID" value="KAF2750289.1"/>
    <property type="molecule type" value="Genomic_DNA"/>
</dbReference>
<dbReference type="Gene3D" id="3.40.50.720">
    <property type="entry name" value="NAD(P)-binding Rossmann-like Domain"/>
    <property type="match status" value="1"/>
</dbReference>
<keyword evidence="16" id="KW-1185">Reference proteome</keyword>
<dbReference type="GO" id="GO:0005829">
    <property type="term" value="C:cytosol"/>
    <property type="evidence" value="ECO:0007669"/>
    <property type="project" value="TreeGrafter"/>
</dbReference>
<dbReference type="InterPro" id="IPR001557">
    <property type="entry name" value="L-lactate/malate_DH"/>
</dbReference>
<name>A0A6A6VKG0_9PLEO</name>
<keyword evidence="5 11" id="KW-0560">Oxidoreductase</keyword>
<dbReference type="GO" id="GO:0030060">
    <property type="term" value="F:L-malate dehydrogenase (NAD+) activity"/>
    <property type="evidence" value="ECO:0007669"/>
    <property type="project" value="UniProtKB-EC"/>
</dbReference>
<dbReference type="CDD" id="cd01337">
    <property type="entry name" value="MDH_glyoxysomal_mitochondrial"/>
    <property type="match status" value="1"/>
</dbReference>
<organism evidence="15 16">
    <name type="scientific">Sporormia fimetaria CBS 119925</name>
    <dbReference type="NCBI Taxonomy" id="1340428"/>
    <lineage>
        <taxon>Eukaryota</taxon>
        <taxon>Fungi</taxon>
        <taxon>Dikarya</taxon>
        <taxon>Ascomycota</taxon>
        <taxon>Pezizomycotina</taxon>
        <taxon>Dothideomycetes</taxon>
        <taxon>Pleosporomycetidae</taxon>
        <taxon>Pleosporales</taxon>
        <taxon>Sporormiaceae</taxon>
        <taxon>Sporormia</taxon>
    </lineage>
</organism>
<evidence type="ECO:0000256" key="8">
    <source>
        <dbReference type="PIRSR" id="PIRSR000102-1"/>
    </source>
</evidence>
<dbReference type="FunFam" id="3.40.50.720:FF:000013">
    <property type="entry name" value="Malate dehydrogenase"/>
    <property type="match status" value="1"/>
</dbReference>
<dbReference type="Proteomes" id="UP000799440">
    <property type="component" value="Unassembled WGS sequence"/>
</dbReference>
<dbReference type="AlphaFoldDB" id="A0A6A6VKG0"/>
<dbReference type="GO" id="GO:0006099">
    <property type="term" value="P:tricarboxylic acid cycle"/>
    <property type="evidence" value="ECO:0007669"/>
    <property type="project" value="UniProtKB-KW"/>
</dbReference>
<feature type="binding site" evidence="9">
    <location>
        <position position="88"/>
    </location>
    <ligand>
        <name>substrate</name>
    </ligand>
</feature>
<dbReference type="NCBIfam" id="TIGR01772">
    <property type="entry name" value="MDH_euk_gproteo"/>
    <property type="match status" value="1"/>
</dbReference>
<keyword evidence="6 10" id="KW-0520">NAD</keyword>
<sequence length="342" mass="35586">MVKAVVAGAAGGIGQPLSLLLKASPLVDELALYDVVNTPGVAADLSHISSPAKVTGYLPKEDGLKGALTGADIVVIPAGVPRKPGMTRDDLFKINAGIVQGLIEGVAQHCPKAFVLIISNPVNSTVPIAAEVLKRAGVFDPKRLFGVTTLDVVRAETFVAEITGEKQPSKLNIPVIGGHSGATIVPLFSQAQPSVNIPSDKYDSLVNRVQFGGDEVVKAKDGAGSATLSMAYAGFRYVVNETTLTQHSFAEKVLKAAKGESGITEPSYVYLPGVSGGDSIAKATGVDFFSVPIELGAGGAEKAIDIVGKANEQEKKLLEACYKDLKGNIQKGVDFVQNPPQK</sequence>
<dbReference type="PROSITE" id="PS00068">
    <property type="entry name" value="MDH"/>
    <property type="match status" value="1"/>
</dbReference>
<keyword evidence="4 12" id="KW-0816">Tricarboxylic acid cycle</keyword>
<dbReference type="InterPro" id="IPR022383">
    <property type="entry name" value="Lactate/malate_DH_C"/>
</dbReference>
<evidence type="ECO:0000313" key="15">
    <source>
        <dbReference type="EMBL" id="KAF2750289.1"/>
    </source>
</evidence>
<evidence type="ECO:0000256" key="1">
    <source>
        <dbReference type="ARBA" id="ARBA00008824"/>
    </source>
</evidence>
<gene>
    <name evidence="15" type="ORF">M011DRAFT_396892</name>
</gene>
<dbReference type="InterPro" id="IPR001252">
    <property type="entry name" value="Malate_DH_AS"/>
</dbReference>
<evidence type="ECO:0000256" key="7">
    <source>
        <dbReference type="ARBA" id="ARBA00048313"/>
    </source>
</evidence>
<feature type="binding site" evidence="10">
    <location>
        <begin position="8"/>
        <end position="14"/>
    </location>
    <ligand>
        <name>NAD(+)</name>
        <dbReference type="ChEBI" id="CHEBI:57540"/>
    </ligand>
</feature>
<dbReference type="SUPFAM" id="SSF51735">
    <property type="entry name" value="NAD(P)-binding Rossmann-fold domains"/>
    <property type="match status" value="1"/>
</dbReference>
<dbReference type="InterPro" id="IPR036291">
    <property type="entry name" value="NAD(P)-bd_dom_sf"/>
</dbReference>
<dbReference type="PANTHER" id="PTHR11540:SF16">
    <property type="entry name" value="MALATE DEHYDROGENASE, MITOCHONDRIAL"/>
    <property type="match status" value="1"/>
</dbReference>
<feature type="domain" description="Lactate/malate dehydrogenase N-terminal" evidence="13">
    <location>
        <begin position="3"/>
        <end position="146"/>
    </location>
</feature>
<dbReference type="InterPro" id="IPR010097">
    <property type="entry name" value="Malate_DH_type1"/>
</dbReference>
<evidence type="ECO:0000256" key="2">
    <source>
        <dbReference type="ARBA" id="ARBA00011738"/>
    </source>
</evidence>
<feature type="binding site" evidence="10">
    <location>
        <position position="230"/>
    </location>
    <ligand>
        <name>NAD(+)</name>
        <dbReference type="ChEBI" id="CHEBI:57540"/>
    </ligand>
</feature>
<dbReference type="EC" id="1.1.1.37" evidence="3 12"/>
<evidence type="ECO:0000256" key="9">
    <source>
        <dbReference type="PIRSR" id="PIRSR000102-2"/>
    </source>
</evidence>
<protein>
    <recommendedName>
        <fullName evidence="3 12">Malate dehydrogenase</fullName>
        <ecNumber evidence="3 12">1.1.1.37</ecNumber>
    </recommendedName>
</protein>
<dbReference type="PIRSF" id="PIRSF000102">
    <property type="entry name" value="Lac_mal_DH"/>
    <property type="match status" value="1"/>
</dbReference>
<evidence type="ECO:0000313" key="16">
    <source>
        <dbReference type="Proteomes" id="UP000799440"/>
    </source>
</evidence>
<dbReference type="Pfam" id="PF00056">
    <property type="entry name" value="Ldh_1_N"/>
    <property type="match status" value="1"/>
</dbReference>
<evidence type="ECO:0000256" key="11">
    <source>
        <dbReference type="RuleBase" id="RU003369"/>
    </source>
</evidence>
<dbReference type="InterPro" id="IPR015955">
    <property type="entry name" value="Lactate_DH/Glyco_Ohase_4_C"/>
</dbReference>
<dbReference type="PANTHER" id="PTHR11540">
    <property type="entry name" value="MALATE AND LACTATE DEHYDROGENASE"/>
    <property type="match status" value="1"/>
</dbReference>
<feature type="binding site" evidence="9">
    <location>
        <position position="120"/>
    </location>
    <ligand>
        <name>substrate</name>
    </ligand>
</feature>
<dbReference type="InterPro" id="IPR001236">
    <property type="entry name" value="Lactate/malate_DH_N"/>
</dbReference>
<accession>A0A6A6VKG0</accession>
<reference evidence="15" key="1">
    <citation type="journal article" date="2020" name="Stud. Mycol.">
        <title>101 Dothideomycetes genomes: a test case for predicting lifestyles and emergence of pathogens.</title>
        <authorList>
            <person name="Haridas S."/>
            <person name="Albert R."/>
            <person name="Binder M."/>
            <person name="Bloem J."/>
            <person name="Labutti K."/>
            <person name="Salamov A."/>
            <person name="Andreopoulos B."/>
            <person name="Baker S."/>
            <person name="Barry K."/>
            <person name="Bills G."/>
            <person name="Bluhm B."/>
            <person name="Cannon C."/>
            <person name="Castanera R."/>
            <person name="Culley D."/>
            <person name="Daum C."/>
            <person name="Ezra D."/>
            <person name="Gonzalez J."/>
            <person name="Henrissat B."/>
            <person name="Kuo A."/>
            <person name="Liang C."/>
            <person name="Lipzen A."/>
            <person name="Lutzoni F."/>
            <person name="Magnuson J."/>
            <person name="Mondo S."/>
            <person name="Nolan M."/>
            <person name="Ohm R."/>
            <person name="Pangilinan J."/>
            <person name="Park H.-J."/>
            <person name="Ramirez L."/>
            <person name="Alfaro M."/>
            <person name="Sun H."/>
            <person name="Tritt A."/>
            <person name="Yoshinaga Y."/>
            <person name="Zwiers L.-H."/>
            <person name="Turgeon B."/>
            <person name="Goodwin S."/>
            <person name="Spatafora J."/>
            <person name="Crous P."/>
            <person name="Grigoriev I."/>
        </authorList>
    </citation>
    <scope>NUCLEOTIDE SEQUENCE</scope>
    <source>
        <strain evidence="15">CBS 119925</strain>
    </source>
</reference>
<evidence type="ECO:0000256" key="5">
    <source>
        <dbReference type="ARBA" id="ARBA00023002"/>
    </source>
</evidence>
<comment type="catalytic activity">
    <reaction evidence="7 12">
        <text>(S)-malate + NAD(+) = oxaloacetate + NADH + H(+)</text>
        <dbReference type="Rhea" id="RHEA:21432"/>
        <dbReference type="ChEBI" id="CHEBI:15378"/>
        <dbReference type="ChEBI" id="CHEBI:15589"/>
        <dbReference type="ChEBI" id="CHEBI:16452"/>
        <dbReference type="ChEBI" id="CHEBI:57540"/>
        <dbReference type="ChEBI" id="CHEBI:57945"/>
        <dbReference type="EC" id="1.1.1.37"/>
    </reaction>
</comment>
<comment type="similarity">
    <text evidence="1">Belongs to the LDH/MDH superfamily. MDH type 1 family.</text>
</comment>
<dbReference type="OrthoDB" id="4069699at2759"/>
<dbReference type="GO" id="GO:0006108">
    <property type="term" value="P:malate metabolic process"/>
    <property type="evidence" value="ECO:0007669"/>
    <property type="project" value="InterPro"/>
</dbReference>
<dbReference type="FunFam" id="3.90.110.10:FF:000001">
    <property type="entry name" value="Malate dehydrogenase"/>
    <property type="match status" value="1"/>
</dbReference>
<dbReference type="Pfam" id="PF02866">
    <property type="entry name" value="Ldh_1_C"/>
    <property type="match status" value="1"/>
</dbReference>
<evidence type="ECO:0000259" key="14">
    <source>
        <dbReference type="Pfam" id="PF02866"/>
    </source>
</evidence>
<evidence type="ECO:0000259" key="13">
    <source>
        <dbReference type="Pfam" id="PF00056"/>
    </source>
</evidence>
<feature type="active site" description="Proton acceptor" evidence="8">
    <location>
        <position position="179"/>
    </location>
</feature>
<dbReference type="Gene3D" id="3.90.110.10">
    <property type="entry name" value="Lactate dehydrogenase/glycoside hydrolase, family 4, C-terminal"/>
    <property type="match status" value="1"/>
</dbReference>
<evidence type="ECO:0000256" key="6">
    <source>
        <dbReference type="ARBA" id="ARBA00023027"/>
    </source>
</evidence>
<dbReference type="SUPFAM" id="SSF56327">
    <property type="entry name" value="LDH C-terminal domain-like"/>
    <property type="match status" value="1"/>
</dbReference>
<comment type="subunit">
    <text evidence="2">Homodimer.</text>
</comment>
<evidence type="ECO:0000256" key="3">
    <source>
        <dbReference type="ARBA" id="ARBA00012995"/>
    </source>
</evidence>
<evidence type="ECO:0000256" key="12">
    <source>
        <dbReference type="RuleBase" id="RU003405"/>
    </source>
</evidence>
<proteinExistence type="inferred from homology"/>
<feature type="binding site" evidence="9">
    <location>
        <position position="154"/>
    </location>
    <ligand>
        <name>substrate</name>
    </ligand>
</feature>
<evidence type="ECO:0000256" key="10">
    <source>
        <dbReference type="PIRSR" id="PIRSR000102-3"/>
    </source>
</evidence>